<comment type="subcellular location">
    <subcellularLocation>
        <location evidence="1">Membrane</location>
        <topology evidence="1">Multi-pass membrane protein</topology>
    </subcellularLocation>
</comment>
<dbReference type="OrthoDB" id="6021021at2759"/>
<keyword evidence="3 11" id="KW-0894">Sodium channel</keyword>
<comment type="similarity">
    <text evidence="11">Belongs to the amiloride-sensitive sodium channel (TC 1.A.6) family.</text>
</comment>
<evidence type="ECO:0000256" key="11">
    <source>
        <dbReference type="RuleBase" id="RU000679"/>
    </source>
</evidence>
<dbReference type="STRING" id="46835.A0A504YX87"/>
<keyword evidence="7 11" id="KW-0406">Ion transport</keyword>
<protein>
    <submittedName>
        <fullName evidence="14">Uncharacterized protein</fullName>
    </submittedName>
</protein>
<dbReference type="GO" id="GO:0005886">
    <property type="term" value="C:plasma membrane"/>
    <property type="evidence" value="ECO:0007669"/>
    <property type="project" value="TreeGrafter"/>
</dbReference>
<evidence type="ECO:0000256" key="6">
    <source>
        <dbReference type="ARBA" id="ARBA00023053"/>
    </source>
</evidence>
<accession>A0A504YX87</accession>
<feature type="transmembrane region" description="Helical" evidence="13">
    <location>
        <begin position="59"/>
        <end position="81"/>
    </location>
</feature>
<evidence type="ECO:0000256" key="12">
    <source>
        <dbReference type="SAM" id="MobiDB-lite"/>
    </source>
</evidence>
<evidence type="ECO:0000313" key="15">
    <source>
        <dbReference type="Proteomes" id="UP000316759"/>
    </source>
</evidence>
<evidence type="ECO:0000256" key="7">
    <source>
        <dbReference type="ARBA" id="ARBA00023065"/>
    </source>
</evidence>
<dbReference type="AlphaFoldDB" id="A0A504YX87"/>
<evidence type="ECO:0000256" key="5">
    <source>
        <dbReference type="ARBA" id="ARBA00022989"/>
    </source>
</evidence>
<keyword evidence="5 13" id="KW-1133">Transmembrane helix</keyword>
<comment type="caution">
    <text evidence="14">The sequence shown here is derived from an EMBL/GenBank/DDBJ whole genome shotgun (WGS) entry which is preliminary data.</text>
</comment>
<evidence type="ECO:0000256" key="2">
    <source>
        <dbReference type="ARBA" id="ARBA00022448"/>
    </source>
</evidence>
<keyword evidence="10 11" id="KW-0407">Ion channel</keyword>
<dbReference type="PANTHER" id="PTHR11690">
    <property type="entry name" value="AMILORIDE-SENSITIVE SODIUM CHANNEL-RELATED"/>
    <property type="match status" value="1"/>
</dbReference>
<reference evidence="14 15" key="1">
    <citation type="submission" date="2019-04" db="EMBL/GenBank/DDBJ databases">
        <title>Annotation for the trematode Fasciola gigantica.</title>
        <authorList>
            <person name="Choi Y.-J."/>
        </authorList>
    </citation>
    <scope>NUCLEOTIDE SEQUENCE [LARGE SCALE GENOMIC DNA]</scope>
    <source>
        <strain evidence="14">Uganda_cow_1</strain>
    </source>
</reference>
<name>A0A504YX87_FASGI</name>
<dbReference type="EMBL" id="SUNJ01002279">
    <property type="protein sequence ID" value="TPP66104.1"/>
    <property type="molecule type" value="Genomic_DNA"/>
</dbReference>
<sequence length="606" mass="69130">MGSLTTNREVIEERKLERKTKHYAKVFYGSRWGIWMDFAETTTLHGPIHITATRGKLRIYYAIVVFFMSTMFIAHAAYLFLQYLSFPVLTEIKYGNIDFTYPDVTICPNSPFTDADFPTDPRLMSSLNSSEKFWTEKKGSTSGSPRLHQKRSMLSVFYRWSNVVGKNPHQYVLECQVNKVECLDDFIITEHPTYYRCFTLRVRTKPPVPAGPTNGIRLILHRGRVLARPLLSVVEEEPAKLQSVDTWDTPFQKDGFFIAFHEQDTFPSFPVQSLPNGLTLRFGQTTRIALEQTHYEAVNLTGRVCANGNHAPQIELLRLDKDSQSNADQTEVSNYLSNQCKNKAARGMMKFNYTRQACVAILRQRLTYKKCKCFSEAYAIPYSMRDIGQVWCHDLETSTTNIIHIGDTLNCVDRIATMTDDEIISSEKPQTTGDGLPGCPLRCKRRMISVHSSLQTTLVQNIDPKTLISYFEMLQLKHLTGPKDSFIKHNGPLIHSKDLIFLDIHPVSEMVNQIIENPGYVMTRFLSDLGGISGLYVGITIYTIAEIVDVVTQFLCVYLPYVWSAAKFEVKKQRFVTRLAKRLTSDDTETEMMESHAEQTSAKSIS</sequence>
<dbReference type="Gene3D" id="2.60.470.10">
    <property type="entry name" value="Acid-sensing ion channels like domains"/>
    <property type="match status" value="1"/>
</dbReference>
<evidence type="ECO:0000256" key="3">
    <source>
        <dbReference type="ARBA" id="ARBA00022461"/>
    </source>
</evidence>
<evidence type="ECO:0000256" key="1">
    <source>
        <dbReference type="ARBA" id="ARBA00004141"/>
    </source>
</evidence>
<dbReference type="PRINTS" id="PR01078">
    <property type="entry name" value="AMINACHANNEL"/>
</dbReference>
<keyword evidence="15" id="KW-1185">Reference proteome</keyword>
<dbReference type="GO" id="GO:0015280">
    <property type="term" value="F:ligand-gated sodium channel activity"/>
    <property type="evidence" value="ECO:0007669"/>
    <property type="project" value="TreeGrafter"/>
</dbReference>
<evidence type="ECO:0000256" key="9">
    <source>
        <dbReference type="ARBA" id="ARBA00023201"/>
    </source>
</evidence>
<dbReference type="Pfam" id="PF00858">
    <property type="entry name" value="ASC"/>
    <property type="match status" value="1"/>
</dbReference>
<dbReference type="InterPro" id="IPR001873">
    <property type="entry name" value="ENaC"/>
</dbReference>
<evidence type="ECO:0000313" key="14">
    <source>
        <dbReference type="EMBL" id="TPP66104.1"/>
    </source>
</evidence>
<feature type="region of interest" description="Disordered" evidence="12">
    <location>
        <begin position="587"/>
        <end position="606"/>
    </location>
</feature>
<organism evidence="14 15">
    <name type="scientific">Fasciola gigantica</name>
    <name type="common">Giant liver fluke</name>
    <dbReference type="NCBI Taxonomy" id="46835"/>
    <lineage>
        <taxon>Eukaryota</taxon>
        <taxon>Metazoa</taxon>
        <taxon>Spiralia</taxon>
        <taxon>Lophotrochozoa</taxon>
        <taxon>Platyhelminthes</taxon>
        <taxon>Trematoda</taxon>
        <taxon>Digenea</taxon>
        <taxon>Plagiorchiida</taxon>
        <taxon>Echinostomata</taxon>
        <taxon>Echinostomatoidea</taxon>
        <taxon>Fasciolidae</taxon>
        <taxon>Fasciola</taxon>
    </lineage>
</organism>
<keyword evidence="4 11" id="KW-0812">Transmembrane</keyword>
<dbReference type="Proteomes" id="UP000316759">
    <property type="component" value="Unassembled WGS sequence"/>
</dbReference>
<keyword evidence="9 11" id="KW-0739">Sodium transport</keyword>
<keyword evidence="2 11" id="KW-0813">Transport</keyword>
<evidence type="ECO:0000256" key="10">
    <source>
        <dbReference type="ARBA" id="ARBA00023303"/>
    </source>
</evidence>
<keyword evidence="6" id="KW-0915">Sodium</keyword>
<keyword evidence="8 13" id="KW-0472">Membrane</keyword>
<gene>
    <name evidence="14" type="ORF">FGIG_01388</name>
</gene>
<proteinExistence type="inferred from homology"/>
<evidence type="ECO:0000256" key="13">
    <source>
        <dbReference type="SAM" id="Phobius"/>
    </source>
</evidence>
<evidence type="ECO:0000256" key="4">
    <source>
        <dbReference type="ARBA" id="ARBA00022692"/>
    </source>
</evidence>
<dbReference type="Gene3D" id="1.10.287.770">
    <property type="entry name" value="YojJ-like"/>
    <property type="match status" value="1"/>
</dbReference>
<evidence type="ECO:0000256" key="8">
    <source>
        <dbReference type="ARBA" id="ARBA00023136"/>
    </source>
</evidence>